<organism evidence="2 3">
    <name type="scientific">Candidatus Argoarchaeum ethanivorans</name>
    <dbReference type="NCBI Taxonomy" id="2608793"/>
    <lineage>
        <taxon>Archaea</taxon>
        <taxon>Methanobacteriati</taxon>
        <taxon>Methanobacteriota</taxon>
        <taxon>Stenosarchaea group</taxon>
        <taxon>Methanomicrobia</taxon>
        <taxon>Methanosarcinales</taxon>
        <taxon>Methanosarcinales incertae sedis</taxon>
        <taxon>GOM Arc I cluster</taxon>
        <taxon>Candidatus Argoarchaeum</taxon>
    </lineage>
</organism>
<evidence type="ECO:0000313" key="2">
    <source>
        <dbReference type="EMBL" id="RZB29025.1"/>
    </source>
</evidence>
<sequence length="209" mass="24068">MGENGISSDNRGWKNGKSRKYTPEIKRQIIKIRTDLEREDSYFIGSDVVQQNYEKQTGEKVSKSYICRVLKGAGMVKSQEKKKKGKSKYMKYPEYTLTKFGKSMMSIDFIGPRYLKGSDNRINFLSCKYIRPQKQGIVRRIGGQTTEETIKALKEIWKIHPIPEILKIDNDSAFGANLPHKRHIGKLAFFLLNLGVCLLYVAPRSPWNN</sequence>
<dbReference type="Proteomes" id="UP000291831">
    <property type="component" value="Unassembled WGS sequence"/>
</dbReference>
<dbReference type="PROSITE" id="PS50994">
    <property type="entry name" value="INTEGRASE"/>
    <property type="match status" value="1"/>
</dbReference>
<dbReference type="InterPro" id="IPR036397">
    <property type="entry name" value="RNaseH_sf"/>
</dbReference>
<protein>
    <recommendedName>
        <fullName evidence="1">Integrase catalytic domain-containing protein</fullName>
    </recommendedName>
</protein>
<name>A0A8B3RZL7_9EURY</name>
<dbReference type="SUPFAM" id="SSF53098">
    <property type="entry name" value="Ribonuclease H-like"/>
    <property type="match status" value="1"/>
</dbReference>
<comment type="caution">
    <text evidence="2">The sequence shown here is derived from an EMBL/GenBank/DDBJ whole genome shotgun (WGS) entry which is preliminary data.</text>
</comment>
<evidence type="ECO:0000259" key="1">
    <source>
        <dbReference type="PROSITE" id="PS50994"/>
    </source>
</evidence>
<reference evidence="3" key="1">
    <citation type="submission" date="2019-01" db="EMBL/GenBank/DDBJ databases">
        <title>Anaerobic oxidation of ethane by archaea from a marine hydrocarbon seep.</title>
        <authorList>
            <person name="Musat F."/>
        </authorList>
    </citation>
    <scope>NUCLEOTIDE SEQUENCE [LARGE SCALE GENOMIC DNA]</scope>
</reference>
<dbReference type="AlphaFoldDB" id="A0A8B3RZL7"/>
<evidence type="ECO:0000313" key="3">
    <source>
        <dbReference type="Proteomes" id="UP000291831"/>
    </source>
</evidence>
<dbReference type="InterPro" id="IPR012337">
    <property type="entry name" value="RNaseH-like_sf"/>
</dbReference>
<dbReference type="InterPro" id="IPR001584">
    <property type="entry name" value="Integrase_cat-core"/>
</dbReference>
<dbReference type="Gene3D" id="3.30.420.10">
    <property type="entry name" value="Ribonuclease H-like superfamily/Ribonuclease H"/>
    <property type="match status" value="1"/>
</dbReference>
<proteinExistence type="predicted"/>
<dbReference type="GO" id="GO:0015074">
    <property type="term" value="P:DNA integration"/>
    <property type="evidence" value="ECO:0007669"/>
    <property type="project" value="InterPro"/>
</dbReference>
<gene>
    <name evidence="2" type="ORF">AEth_01629</name>
</gene>
<dbReference type="GO" id="GO:0003676">
    <property type="term" value="F:nucleic acid binding"/>
    <property type="evidence" value="ECO:0007669"/>
    <property type="project" value="InterPro"/>
</dbReference>
<accession>A0A8B3RZL7</accession>
<feature type="domain" description="Integrase catalytic" evidence="1">
    <location>
        <begin position="89"/>
        <end position="209"/>
    </location>
</feature>
<dbReference type="EMBL" id="RPGO01000033">
    <property type="protein sequence ID" value="RZB29025.1"/>
    <property type="molecule type" value="Genomic_DNA"/>
</dbReference>